<evidence type="ECO:0000313" key="2">
    <source>
        <dbReference type="EMBL" id="SVD88878.1"/>
    </source>
</evidence>
<organism evidence="2">
    <name type="scientific">marine metagenome</name>
    <dbReference type="NCBI Taxonomy" id="408172"/>
    <lineage>
        <taxon>unclassified sequences</taxon>
        <taxon>metagenomes</taxon>
        <taxon>ecological metagenomes</taxon>
    </lineage>
</organism>
<name>A0A382Z2B5_9ZZZZ</name>
<feature type="region of interest" description="Disordered" evidence="1">
    <location>
        <begin position="21"/>
        <end position="47"/>
    </location>
</feature>
<accession>A0A382Z2B5</accession>
<feature type="compositionally biased region" description="Basic and acidic residues" evidence="1">
    <location>
        <begin position="21"/>
        <end position="44"/>
    </location>
</feature>
<sequence length="165" mass="18168">IAITVLVTGLALGCGNHHDHNGHSHGHDHDGHPHDHDDEGHAHEAPNGGVLVELGEDACYLEFLLDESNATRMTFLAHEFHPQEAYVKLPMAQIEVVAKVGDEERKLVFKPVVDALLGNNATHSSEYESAADWLKDTTTFKGRIVHLDFPGGVTHNKPFQFSEKN</sequence>
<reference evidence="2" key="1">
    <citation type="submission" date="2018-05" db="EMBL/GenBank/DDBJ databases">
        <authorList>
            <person name="Lanie J.A."/>
            <person name="Ng W.-L."/>
            <person name="Kazmierczak K.M."/>
            <person name="Andrzejewski T.M."/>
            <person name="Davidsen T.M."/>
            <person name="Wayne K.J."/>
            <person name="Tettelin H."/>
            <person name="Glass J.I."/>
            <person name="Rusch D."/>
            <person name="Podicherti R."/>
            <person name="Tsui H.-C.T."/>
            <person name="Winkler M.E."/>
        </authorList>
    </citation>
    <scope>NUCLEOTIDE SEQUENCE</scope>
</reference>
<protein>
    <submittedName>
        <fullName evidence="2">Uncharacterized protein</fullName>
    </submittedName>
</protein>
<dbReference type="AlphaFoldDB" id="A0A382Z2B5"/>
<gene>
    <name evidence="2" type="ORF">METZ01_LOCUS441732</name>
</gene>
<evidence type="ECO:0000256" key="1">
    <source>
        <dbReference type="SAM" id="MobiDB-lite"/>
    </source>
</evidence>
<proteinExistence type="predicted"/>
<dbReference type="EMBL" id="UINC01179942">
    <property type="protein sequence ID" value="SVD88878.1"/>
    <property type="molecule type" value="Genomic_DNA"/>
</dbReference>
<feature type="non-terminal residue" evidence="2">
    <location>
        <position position="1"/>
    </location>
</feature>